<keyword evidence="3 6" id="KW-0812">Transmembrane</keyword>
<keyword evidence="9" id="KW-1185">Reference proteome</keyword>
<feature type="transmembrane region" description="Helical" evidence="6">
    <location>
        <begin position="12"/>
        <end position="37"/>
    </location>
</feature>
<feature type="transmembrane region" description="Helical" evidence="6">
    <location>
        <begin position="415"/>
        <end position="433"/>
    </location>
</feature>
<dbReference type="GO" id="GO:0005886">
    <property type="term" value="C:plasma membrane"/>
    <property type="evidence" value="ECO:0007669"/>
    <property type="project" value="UniProtKB-SubCell"/>
</dbReference>
<feature type="transmembrane region" description="Helical" evidence="6">
    <location>
        <begin position="387"/>
        <end position="409"/>
    </location>
</feature>
<feature type="transmembrane region" description="Helical" evidence="6">
    <location>
        <begin position="148"/>
        <end position="170"/>
    </location>
</feature>
<keyword evidence="4 6" id="KW-1133">Transmembrane helix</keyword>
<name>A0A6M4HEX0_9PROT</name>
<evidence type="ECO:0000313" key="9">
    <source>
        <dbReference type="Proteomes" id="UP000503096"/>
    </source>
</evidence>
<feature type="transmembrane region" description="Helical" evidence="6">
    <location>
        <begin position="534"/>
        <end position="553"/>
    </location>
</feature>
<dbReference type="InterPro" id="IPR011701">
    <property type="entry name" value="MFS"/>
</dbReference>
<dbReference type="RefSeq" id="WP_171164798.1">
    <property type="nucleotide sequence ID" value="NZ_CP053073.1"/>
</dbReference>
<accession>A0A6M4HEX0</accession>
<organism evidence="8 9">
    <name type="scientific">Usitatibacter palustris</name>
    <dbReference type="NCBI Taxonomy" id="2732487"/>
    <lineage>
        <taxon>Bacteria</taxon>
        <taxon>Pseudomonadati</taxon>
        <taxon>Pseudomonadota</taxon>
        <taxon>Betaproteobacteria</taxon>
        <taxon>Nitrosomonadales</taxon>
        <taxon>Usitatibacteraceae</taxon>
        <taxon>Usitatibacter</taxon>
    </lineage>
</organism>
<dbReference type="PANTHER" id="PTHR43124:SF3">
    <property type="entry name" value="CHLORAMPHENICOL EFFLUX PUMP RV0191"/>
    <property type="match status" value="1"/>
</dbReference>
<feature type="transmembrane region" description="Helical" evidence="6">
    <location>
        <begin position="353"/>
        <end position="375"/>
    </location>
</feature>
<gene>
    <name evidence="8" type="primary">mdtG_1</name>
    <name evidence="8" type="ORF">DSM104440_03412</name>
</gene>
<evidence type="ECO:0000256" key="2">
    <source>
        <dbReference type="ARBA" id="ARBA00022475"/>
    </source>
</evidence>
<evidence type="ECO:0000256" key="1">
    <source>
        <dbReference type="ARBA" id="ARBA00004651"/>
    </source>
</evidence>
<dbReference type="Pfam" id="PF07690">
    <property type="entry name" value="MFS_1"/>
    <property type="match status" value="1"/>
</dbReference>
<evidence type="ECO:0000256" key="6">
    <source>
        <dbReference type="SAM" id="Phobius"/>
    </source>
</evidence>
<dbReference type="PROSITE" id="PS50850">
    <property type="entry name" value="MFS"/>
    <property type="match status" value="1"/>
</dbReference>
<dbReference type="Proteomes" id="UP000503096">
    <property type="component" value="Chromosome"/>
</dbReference>
<sequence>MTHHSPFRRASLYAFGAIALVLGTAIVACTAIAYGAFERELRPEAMRKAETVGRGIDALVAKTVRWQVPLAKLPGLDALFEGIQKDHPEISWVAIKSEGKIIVSRGDASVAKNSDNMVQLPLITADEPATLEIGVDPAWVARIFREMLLDMAVILVVALVISLELALYLAGGGVLRSLAVLAHSVRSAGAGNFAIVRTARADGEVHAMLASLARAVDTLQQRCLTIGAAKLAEAGTKFHWPTQPVPSVGRVNTSNILGAMRAPFFLSLFADDLQRSFLPLFAGTMSTGPFDVSVNLVVGLPITIFMLVVALSQPVLGSWTERIGRRRAFLAGAALGMISHLLCAQATTLVELLVFRGAAGLGWAVTFVAAQGYVIDNTDRETRTRGLAVFVGIIMTASICGPSIGGILADGLGPRWTFVIGGVLGLFATLLAWRDLPDARQAAKLVAPPRMRDYAAALANPRFAILLAFAAIPAKVILIGYVFYLLPLFVADAGYSAAMSGRIIMLYSVMMVLLIPVTTELLERIQQSRGVRPQAAFVAGGLALSGLAGLLMLLPLGMAGAVALTVLLGIAQAFSIAPQSSMVGDVSAAHKHLVSESTIYGVYRLVERLGNAAGPLIAAFLLQVSGFETAFASIGLAVLICSAMFYVSFRGSMRAAAP</sequence>
<dbReference type="GO" id="GO:0022857">
    <property type="term" value="F:transmembrane transporter activity"/>
    <property type="evidence" value="ECO:0007669"/>
    <property type="project" value="InterPro"/>
</dbReference>
<keyword evidence="5 6" id="KW-0472">Membrane</keyword>
<dbReference type="CDD" id="cd17325">
    <property type="entry name" value="MFS_MdtG_SLC18_like"/>
    <property type="match status" value="1"/>
</dbReference>
<evidence type="ECO:0000256" key="5">
    <source>
        <dbReference type="ARBA" id="ARBA00023136"/>
    </source>
</evidence>
<feature type="transmembrane region" description="Helical" evidence="6">
    <location>
        <begin position="328"/>
        <end position="347"/>
    </location>
</feature>
<reference evidence="8 9" key="1">
    <citation type="submission" date="2020-04" db="EMBL/GenBank/DDBJ databases">
        <title>Usitatibacter rugosus gen. nov., sp. nov. and Usitatibacter palustris sp. nov., novel members of Usitatibacteraceae fam. nov. within the order Nitrosomonadales isolated from soil.</title>
        <authorList>
            <person name="Huber K.J."/>
            <person name="Neumann-Schaal M."/>
            <person name="Geppert A."/>
            <person name="Luckner M."/>
            <person name="Wanner G."/>
            <person name="Overmann J."/>
        </authorList>
    </citation>
    <scope>NUCLEOTIDE SEQUENCE [LARGE SCALE GENOMIC DNA]</scope>
    <source>
        <strain evidence="8 9">Swamp67</strain>
    </source>
</reference>
<dbReference type="SUPFAM" id="SSF103473">
    <property type="entry name" value="MFS general substrate transporter"/>
    <property type="match status" value="1"/>
</dbReference>
<dbReference type="Gene3D" id="1.20.1250.20">
    <property type="entry name" value="MFS general substrate transporter like domains"/>
    <property type="match status" value="1"/>
</dbReference>
<proteinExistence type="predicted"/>
<dbReference type="InParanoid" id="A0A6M4HEX0"/>
<dbReference type="InterPro" id="IPR020846">
    <property type="entry name" value="MFS_dom"/>
</dbReference>
<feature type="transmembrane region" description="Helical" evidence="6">
    <location>
        <begin position="454"/>
        <end position="484"/>
    </location>
</feature>
<dbReference type="FunCoup" id="A0A6M4HEX0">
    <property type="interactions" value="213"/>
</dbReference>
<dbReference type="PANTHER" id="PTHR43124">
    <property type="entry name" value="PURINE EFFLUX PUMP PBUE"/>
    <property type="match status" value="1"/>
</dbReference>
<dbReference type="KEGG" id="upl:DSM104440_03412"/>
<comment type="subcellular location">
    <subcellularLocation>
        <location evidence="1">Cell membrane</location>
        <topology evidence="1">Multi-pass membrane protein</topology>
    </subcellularLocation>
</comment>
<feature type="transmembrane region" description="Helical" evidence="6">
    <location>
        <begin position="630"/>
        <end position="649"/>
    </location>
</feature>
<dbReference type="AlphaFoldDB" id="A0A6M4HEX0"/>
<dbReference type="EMBL" id="CP053073">
    <property type="protein sequence ID" value="QJR16577.1"/>
    <property type="molecule type" value="Genomic_DNA"/>
</dbReference>
<feature type="transmembrane region" description="Helical" evidence="6">
    <location>
        <begin position="504"/>
        <end position="522"/>
    </location>
</feature>
<evidence type="ECO:0000256" key="4">
    <source>
        <dbReference type="ARBA" id="ARBA00022989"/>
    </source>
</evidence>
<evidence type="ECO:0000259" key="7">
    <source>
        <dbReference type="PROSITE" id="PS50850"/>
    </source>
</evidence>
<evidence type="ECO:0000256" key="3">
    <source>
        <dbReference type="ARBA" id="ARBA00022692"/>
    </source>
</evidence>
<dbReference type="InterPro" id="IPR050189">
    <property type="entry name" value="MFS_Efflux_Transporters"/>
</dbReference>
<keyword evidence="2" id="KW-1003">Cell membrane</keyword>
<evidence type="ECO:0000313" key="8">
    <source>
        <dbReference type="EMBL" id="QJR16577.1"/>
    </source>
</evidence>
<protein>
    <submittedName>
        <fullName evidence="8">Multidrug resistance protein MdtG</fullName>
    </submittedName>
</protein>
<feature type="domain" description="Major facilitator superfamily (MFS) profile" evidence="7">
    <location>
        <begin position="256"/>
        <end position="653"/>
    </location>
</feature>
<feature type="transmembrane region" description="Helical" evidence="6">
    <location>
        <begin position="294"/>
        <end position="316"/>
    </location>
</feature>
<dbReference type="InterPro" id="IPR036259">
    <property type="entry name" value="MFS_trans_sf"/>
</dbReference>